<keyword evidence="1" id="KW-0472">Membrane</keyword>
<keyword evidence="3" id="KW-1185">Reference proteome</keyword>
<sequence length="262" mass="30037">MVPRFSVSMIKFNFKANINTSGTAIDKKGLKIILIVFSLFILIGIAMFVGFWSFAFSRIDYIQNANVERYEQKKAIAALPVLKCVVYTDQTITSPASGEEAALYLLRVGNVKSYIASSEAHYGQYRTYENFDYNMVARYPKGTKLSINGKLYPIDFKLCIMDSLGGGETHFTKDIYSAKAHEKYDIRVYKTSENLKMDALRNLHPWIKDYYHSYKGLKNILVQEYVFKNGDSVYIKGKIEHNKIVPFVEHMLYTPSTLSDNQ</sequence>
<comment type="caution">
    <text evidence="2">The sequence shown here is derived from an EMBL/GenBank/DDBJ whole genome shotgun (WGS) entry which is preliminary data.</text>
</comment>
<evidence type="ECO:0000313" key="3">
    <source>
        <dbReference type="Proteomes" id="UP001525566"/>
    </source>
</evidence>
<accession>A0ABT2IPJ3</accession>
<reference evidence="2 3" key="1">
    <citation type="submission" date="2022-09" db="EMBL/GenBank/DDBJ databases">
        <title>Chryseobacterium oleae sp.nov., isolated from the inter-root soil of Pyrola calliantha H. Andr. in Tibet.</title>
        <authorList>
            <person name="Li Z."/>
        </authorList>
    </citation>
    <scope>NUCLEOTIDE SEQUENCE [LARGE SCALE GENOMIC DNA]</scope>
    <source>
        <strain evidence="3">pc1-10</strain>
    </source>
</reference>
<keyword evidence="1" id="KW-0812">Transmembrane</keyword>
<organism evidence="2 3">
    <name type="scientific">Chryseobacterium herbae</name>
    <dbReference type="NCBI Taxonomy" id="2976476"/>
    <lineage>
        <taxon>Bacteria</taxon>
        <taxon>Pseudomonadati</taxon>
        <taxon>Bacteroidota</taxon>
        <taxon>Flavobacteriia</taxon>
        <taxon>Flavobacteriales</taxon>
        <taxon>Weeksellaceae</taxon>
        <taxon>Chryseobacterium group</taxon>
        <taxon>Chryseobacterium</taxon>
    </lineage>
</organism>
<evidence type="ECO:0000256" key="1">
    <source>
        <dbReference type="SAM" id="Phobius"/>
    </source>
</evidence>
<gene>
    <name evidence="2" type="ORF">N0B48_01725</name>
</gene>
<proteinExistence type="predicted"/>
<dbReference type="EMBL" id="JAOAMU010000001">
    <property type="protein sequence ID" value="MCT2560600.1"/>
    <property type="molecule type" value="Genomic_DNA"/>
</dbReference>
<dbReference type="RefSeq" id="WP_259836155.1">
    <property type="nucleotide sequence ID" value="NZ_JAOAMU010000001.1"/>
</dbReference>
<protein>
    <submittedName>
        <fullName evidence="2">Uncharacterized protein</fullName>
    </submittedName>
</protein>
<keyword evidence="1" id="KW-1133">Transmembrane helix</keyword>
<name>A0ABT2IPJ3_9FLAO</name>
<dbReference type="Proteomes" id="UP001525566">
    <property type="component" value="Unassembled WGS sequence"/>
</dbReference>
<evidence type="ECO:0000313" key="2">
    <source>
        <dbReference type="EMBL" id="MCT2560600.1"/>
    </source>
</evidence>
<feature type="transmembrane region" description="Helical" evidence="1">
    <location>
        <begin position="32"/>
        <end position="54"/>
    </location>
</feature>